<dbReference type="Proteomes" id="UP001610335">
    <property type="component" value="Unassembled WGS sequence"/>
</dbReference>
<proteinExistence type="predicted"/>
<dbReference type="PANTHER" id="PTHR10900:SF122">
    <property type="entry name" value="FAS1 DOMAIN-CONTAINING PROTEIN"/>
    <property type="match status" value="1"/>
</dbReference>
<evidence type="ECO:0000256" key="1">
    <source>
        <dbReference type="SAM" id="SignalP"/>
    </source>
</evidence>
<dbReference type="InterPro" id="IPR000782">
    <property type="entry name" value="FAS1_domain"/>
</dbReference>
<dbReference type="InterPro" id="IPR036378">
    <property type="entry name" value="FAS1_dom_sf"/>
</dbReference>
<feature type="chain" id="PRO_5045202199" evidence="1">
    <location>
        <begin position="18"/>
        <end position="209"/>
    </location>
</feature>
<dbReference type="SUPFAM" id="SSF82153">
    <property type="entry name" value="FAS1 domain"/>
    <property type="match status" value="1"/>
</dbReference>
<dbReference type="InterPro" id="IPR050904">
    <property type="entry name" value="Adhesion/Biosynth-related"/>
</dbReference>
<protein>
    <submittedName>
        <fullName evidence="3">FAS1 domain-containing protein</fullName>
    </submittedName>
</protein>
<evidence type="ECO:0000259" key="2">
    <source>
        <dbReference type="PROSITE" id="PS50213"/>
    </source>
</evidence>
<keyword evidence="1" id="KW-0732">Signal</keyword>
<dbReference type="Pfam" id="PF02469">
    <property type="entry name" value="Fasciclin"/>
    <property type="match status" value="1"/>
</dbReference>
<comment type="caution">
    <text evidence="3">The sequence shown here is derived from an EMBL/GenBank/DDBJ whole genome shotgun (WGS) entry which is preliminary data.</text>
</comment>
<dbReference type="EMBL" id="JBFXLS010000125">
    <property type="protein sequence ID" value="KAL2814524.1"/>
    <property type="molecule type" value="Genomic_DNA"/>
</dbReference>
<dbReference type="SMART" id="SM00554">
    <property type="entry name" value="FAS1"/>
    <property type="match status" value="1"/>
</dbReference>
<dbReference type="PANTHER" id="PTHR10900">
    <property type="entry name" value="PERIOSTIN-RELATED"/>
    <property type="match status" value="1"/>
</dbReference>
<keyword evidence="4" id="KW-1185">Reference proteome</keyword>
<evidence type="ECO:0000313" key="3">
    <source>
        <dbReference type="EMBL" id="KAL2814524.1"/>
    </source>
</evidence>
<feature type="domain" description="FAS1" evidence="2">
    <location>
        <begin position="39"/>
        <end position="178"/>
    </location>
</feature>
<sequence>MKPVILFGAIIPTLTAAFQDPLSYRSIKPVYTAPKPDNVTTLLDLMASRSDLSQLHEALSESGGFEEAFATIPTWDFTFFAPNNHAFAHTGRYFSTFKATPKGKWWLGNTIMHHYVANSVLKISDFNETYQRFQTATHLFIGAQVGNNNDLILNQVARVVESEIPVTKGIVHIIDRILEPAAQIHEEDLPWVNQAFIAGSCSNPALPYC</sequence>
<dbReference type="Gene3D" id="2.30.180.10">
    <property type="entry name" value="FAS1 domain"/>
    <property type="match status" value="1"/>
</dbReference>
<evidence type="ECO:0000313" key="4">
    <source>
        <dbReference type="Proteomes" id="UP001610335"/>
    </source>
</evidence>
<dbReference type="PROSITE" id="PS50213">
    <property type="entry name" value="FAS1"/>
    <property type="match status" value="1"/>
</dbReference>
<gene>
    <name evidence="3" type="ORF">BDW59DRAFT_176453</name>
</gene>
<organism evidence="3 4">
    <name type="scientific">Aspergillus cavernicola</name>
    <dbReference type="NCBI Taxonomy" id="176166"/>
    <lineage>
        <taxon>Eukaryota</taxon>
        <taxon>Fungi</taxon>
        <taxon>Dikarya</taxon>
        <taxon>Ascomycota</taxon>
        <taxon>Pezizomycotina</taxon>
        <taxon>Eurotiomycetes</taxon>
        <taxon>Eurotiomycetidae</taxon>
        <taxon>Eurotiales</taxon>
        <taxon>Aspergillaceae</taxon>
        <taxon>Aspergillus</taxon>
        <taxon>Aspergillus subgen. Nidulantes</taxon>
    </lineage>
</organism>
<reference evidence="3 4" key="1">
    <citation type="submission" date="2024-07" db="EMBL/GenBank/DDBJ databases">
        <title>Section-level genome sequencing and comparative genomics of Aspergillus sections Usti and Cavernicolus.</title>
        <authorList>
            <consortium name="Lawrence Berkeley National Laboratory"/>
            <person name="Nybo J.L."/>
            <person name="Vesth T.C."/>
            <person name="Theobald S."/>
            <person name="Frisvad J.C."/>
            <person name="Larsen T.O."/>
            <person name="Kjaerboelling I."/>
            <person name="Rothschild-Mancinelli K."/>
            <person name="Lyhne E.K."/>
            <person name="Kogle M.E."/>
            <person name="Barry K."/>
            <person name="Clum A."/>
            <person name="Na H."/>
            <person name="Ledsgaard L."/>
            <person name="Lin J."/>
            <person name="Lipzen A."/>
            <person name="Kuo A."/>
            <person name="Riley R."/>
            <person name="Mondo S."/>
            <person name="LaButti K."/>
            <person name="Haridas S."/>
            <person name="Pangalinan J."/>
            <person name="Salamov A.A."/>
            <person name="Simmons B.A."/>
            <person name="Magnuson J.K."/>
            <person name="Chen J."/>
            <person name="Drula E."/>
            <person name="Henrissat B."/>
            <person name="Wiebenga A."/>
            <person name="Lubbers R.J."/>
            <person name="Gomes A.C."/>
            <person name="Makela M.R."/>
            <person name="Stajich J."/>
            <person name="Grigoriev I.V."/>
            <person name="Mortensen U.H."/>
            <person name="De vries R.P."/>
            <person name="Baker S.E."/>
            <person name="Andersen M.R."/>
        </authorList>
    </citation>
    <scope>NUCLEOTIDE SEQUENCE [LARGE SCALE GENOMIC DNA]</scope>
    <source>
        <strain evidence="3 4">CBS 600.67</strain>
    </source>
</reference>
<name>A0ABR4HGB3_9EURO</name>
<feature type="signal peptide" evidence="1">
    <location>
        <begin position="1"/>
        <end position="17"/>
    </location>
</feature>
<accession>A0ABR4HGB3</accession>